<dbReference type="HOGENOM" id="CLU_3009081_0_0_5"/>
<name>C7CB66_METED</name>
<dbReference type="Proteomes" id="UP000008070">
    <property type="component" value="Chromosome"/>
</dbReference>
<evidence type="ECO:0000313" key="1">
    <source>
        <dbReference type="EMBL" id="CAX25478.1"/>
    </source>
</evidence>
<dbReference type="AlphaFoldDB" id="C7CB66"/>
<proteinExistence type="predicted"/>
<protein>
    <submittedName>
        <fullName evidence="1">Uncharacterized protein</fullName>
    </submittedName>
</protein>
<organism evidence="1 2">
    <name type="scientific">Methylorubrum extorquens (strain DSM 6343 / CIP 106787 / DM4)</name>
    <name type="common">Methylobacterium extorquens</name>
    <dbReference type="NCBI Taxonomy" id="661410"/>
    <lineage>
        <taxon>Bacteria</taxon>
        <taxon>Pseudomonadati</taxon>
        <taxon>Pseudomonadota</taxon>
        <taxon>Alphaproteobacteria</taxon>
        <taxon>Hyphomicrobiales</taxon>
        <taxon>Methylobacteriaceae</taxon>
        <taxon>Methylorubrum</taxon>
    </lineage>
</organism>
<dbReference type="RefSeq" id="WP_015823311.1">
    <property type="nucleotide sequence ID" value="NC_012988.1"/>
</dbReference>
<reference evidence="2" key="1">
    <citation type="journal article" date="2009" name="PLoS ONE">
        <title>Methylobacterium genome sequences: a reference blueprint to investigate microbial metabolism of C1 compounds from natural and industrial sources.</title>
        <authorList>
            <person name="Vuilleumier S."/>
            <person name="Chistoserdova L."/>
            <person name="Lee M.-C."/>
            <person name="Bringel F."/>
            <person name="Lajus A."/>
            <person name="Zhou Y."/>
            <person name="Gourion B."/>
            <person name="Barbe V."/>
            <person name="Chang J."/>
            <person name="Cruveiller S."/>
            <person name="Dossat C."/>
            <person name="Gillett W."/>
            <person name="Gruffaz C."/>
            <person name="Haugen E."/>
            <person name="Hourcade E."/>
            <person name="Levy R."/>
            <person name="Mangenot S."/>
            <person name="Muller E."/>
            <person name="Nadalig T."/>
            <person name="Pagni M."/>
            <person name="Penny C."/>
            <person name="Peyraud R."/>
            <person name="Robinson D.G."/>
            <person name="Roche D."/>
            <person name="Rouy Z."/>
            <person name="Saenampechek C."/>
            <person name="Salvignol G."/>
            <person name="Vallenet D."/>
            <person name="Wu Z."/>
            <person name="Marx C.J."/>
            <person name="Vorholt J.A."/>
            <person name="Olson M.V."/>
            <person name="Kaul R."/>
            <person name="Weissenbach J."/>
            <person name="Medigue C."/>
            <person name="Lidstrom M.E."/>
        </authorList>
    </citation>
    <scope>NUCLEOTIDE SEQUENCE [LARGE SCALE GENOMIC DNA]</scope>
    <source>
        <strain evidence="2">DSM 6343 / CIP 106787 / DM4</strain>
    </source>
</reference>
<accession>C7CB66</accession>
<dbReference type="KEGG" id="mdi:METDI3841"/>
<dbReference type="GeneID" id="72993099"/>
<sequence>MKRVFLTSTPSHRNACDLFDGCWASDLSERVPDLSRVLGHHGLTETTAPTSGTARP</sequence>
<evidence type="ECO:0000313" key="2">
    <source>
        <dbReference type="Proteomes" id="UP000008070"/>
    </source>
</evidence>
<dbReference type="EMBL" id="FP103042">
    <property type="protein sequence ID" value="CAX25478.1"/>
    <property type="molecule type" value="Genomic_DNA"/>
</dbReference>
<gene>
    <name evidence="1" type="ORF">METD_I3841</name>
</gene>